<dbReference type="HOGENOM" id="CLU_066671_0_0_1"/>
<feature type="region of interest" description="Disordered" evidence="1">
    <location>
        <begin position="183"/>
        <end position="233"/>
    </location>
</feature>
<dbReference type="AlphaFoldDB" id="W4KLM5"/>
<dbReference type="KEGG" id="hir:HETIRDRAFT_377307"/>
<accession>W4KLM5</accession>
<keyword evidence="3" id="KW-1185">Reference proteome</keyword>
<dbReference type="GeneID" id="20671872"/>
<name>W4KLM5_HETIT</name>
<evidence type="ECO:0000313" key="2">
    <source>
        <dbReference type="EMBL" id="ETW86727.1"/>
    </source>
</evidence>
<dbReference type="RefSeq" id="XP_009540722.1">
    <property type="nucleotide sequence ID" value="XM_009542427.1"/>
</dbReference>
<dbReference type="EMBL" id="KI925454">
    <property type="protein sequence ID" value="ETW86727.1"/>
    <property type="molecule type" value="Genomic_DNA"/>
</dbReference>
<evidence type="ECO:0008006" key="4">
    <source>
        <dbReference type="Google" id="ProtNLM"/>
    </source>
</evidence>
<dbReference type="InParanoid" id="W4KLM5"/>
<protein>
    <recommendedName>
        <fullName evidence="4">Carbohydrate-binding module family 13 protein</fullName>
    </recommendedName>
</protein>
<feature type="compositionally biased region" description="Acidic residues" evidence="1">
    <location>
        <begin position="200"/>
        <end position="223"/>
    </location>
</feature>
<dbReference type="Gene3D" id="2.80.10.50">
    <property type="match status" value="1"/>
</dbReference>
<evidence type="ECO:0000313" key="3">
    <source>
        <dbReference type="Proteomes" id="UP000030671"/>
    </source>
</evidence>
<organism evidence="2 3">
    <name type="scientific">Heterobasidion irregulare (strain TC 32-1)</name>
    <dbReference type="NCBI Taxonomy" id="747525"/>
    <lineage>
        <taxon>Eukaryota</taxon>
        <taxon>Fungi</taxon>
        <taxon>Dikarya</taxon>
        <taxon>Basidiomycota</taxon>
        <taxon>Agaricomycotina</taxon>
        <taxon>Agaricomycetes</taxon>
        <taxon>Russulales</taxon>
        <taxon>Bondarzewiaceae</taxon>
        <taxon>Heterobasidion</taxon>
        <taxon>Heterobasidion annosum species complex</taxon>
    </lineage>
</organism>
<gene>
    <name evidence="2" type="ORF">HETIRDRAFT_377307</name>
</gene>
<dbReference type="InterPro" id="IPR035992">
    <property type="entry name" value="Ricin_B-like_lectins"/>
</dbReference>
<dbReference type="eggNOG" id="ENOG502SCBB">
    <property type="taxonomic scope" value="Eukaryota"/>
</dbReference>
<sequence>MTATSSNPAEENYGFPQGYFIIRSVAMNRLLDVAQDSHEDGKEIILWPSKETSLVETLRSPESNNQVFFIDTAGALCSRDSGHALDVEDGRLVLRHRRPISHPFPNAYSHPLPHFHYSAETGEIMVKYEVDPAYPDTDTHDTTWRHKAFHLTAMPMRKPRTFLDDASEKLSSAMKYPMALFSGGAPASSPPPVPSKVSEEFDLREDELEEQDRGEEAEVDDSPEPIRKVRVIGTTRSQAEGLGETARNRRLWIVSPLRKTSARIMG</sequence>
<dbReference type="OrthoDB" id="9895617at2759"/>
<reference evidence="2 3" key="1">
    <citation type="journal article" date="2012" name="New Phytol.">
        <title>Insight into trade-off between wood decay and parasitism from the genome of a fungal forest pathogen.</title>
        <authorList>
            <person name="Olson A."/>
            <person name="Aerts A."/>
            <person name="Asiegbu F."/>
            <person name="Belbahri L."/>
            <person name="Bouzid O."/>
            <person name="Broberg A."/>
            <person name="Canback B."/>
            <person name="Coutinho P.M."/>
            <person name="Cullen D."/>
            <person name="Dalman K."/>
            <person name="Deflorio G."/>
            <person name="van Diepen L.T."/>
            <person name="Dunand C."/>
            <person name="Duplessis S."/>
            <person name="Durling M."/>
            <person name="Gonthier P."/>
            <person name="Grimwood J."/>
            <person name="Fossdal C.G."/>
            <person name="Hansson D."/>
            <person name="Henrissat B."/>
            <person name="Hietala A."/>
            <person name="Himmelstrand K."/>
            <person name="Hoffmeister D."/>
            <person name="Hogberg N."/>
            <person name="James T.Y."/>
            <person name="Karlsson M."/>
            <person name="Kohler A."/>
            <person name="Kues U."/>
            <person name="Lee Y.H."/>
            <person name="Lin Y.C."/>
            <person name="Lind M."/>
            <person name="Lindquist E."/>
            <person name="Lombard V."/>
            <person name="Lucas S."/>
            <person name="Lunden K."/>
            <person name="Morin E."/>
            <person name="Murat C."/>
            <person name="Park J."/>
            <person name="Raffaello T."/>
            <person name="Rouze P."/>
            <person name="Salamov A."/>
            <person name="Schmutz J."/>
            <person name="Solheim H."/>
            <person name="Stahlberg J."/>
            <person name="Velez H."/>
            <person name="de Vries R.P."/>
            <person name="Wiebenga A."/>
            <person name="Woodward S."/>
            <person name="Yakovlev I."/>
            <person name="Garbelotto M."/>
            <person name="Martin F."/>
            <person name="Grigoriev I.V."/>
            <person name="Stenlid J."/>
        </authorList>
    </citation>
    <scope>NUCLEOTIDE SEQUENCE [LARGE SCALE GENOMIC DNA]</scope>
    <source>
        <strain evidence="2 3">TC 32-1</strain>
    </source>
</reference>
<dbReference type="Proteomes" id="UP000030671">
    <property type="component" value="Unassembled WGS sequence"/>
</dbReference>
<dbReference type="SUPFAM" id="SSF50370">
    <property type="entry name" value="Ricin B-like lectins"/>
    <property type="match status" value="1"/>
</dbReference>
<dbReference type="STRING" id="747525.W4KLM5"/>
<evidence type="ECO:0000256" key="1">
    <source>
        <dbReference type="SAM" id="MobiDB-lite"/>
    </source>
</evidence>
<proteinExistence type="predicted"/>